<comment type="caution">
    <text evidence="1">The sequence shown here is derived from an EMBL/GenBank/DDBJ whole genome shotgun (WGS) entry which is preliminary data.</text>
</comment>
<dbReference type="Proteomes" id="UP000724874">
    <property type="component" value="Unassembled WGS sequence"/>
</dbReference>
<protein>
    <submittedName>
        <fullName evidence="1">Uncharacterized protein</fullName>
    </submittedName>
</protein>
<dbReference type="AlphaFoldDB" id="A0A9P5NJ12"/>
<evidence type="ECO:0000313" key="2">
    <source>
        <dbReference type="Proteomes" id="UP000724874"/>
    </source>
</evidence>
<name>A0A9P5NJ12_GYMJU</name>
<accession>A0A9P5NJ12</accession>
<keyword evidence="2" id="KW-1185">Reference proteome</keyword>
<evidence type="ECO:0000313" key="1">
    <source>
        <dbReference type="EMBL" id="KAF8891497.1"/>
    </source>
</evidence>
<organism evidence="1 2">
    <name type="scientific">Gymnopilus junonius</name>
    <name type="common">Spectacular rustgill mushroom</name>
    <name type="synonym">Gymnopilus spectabilis subsp. junonius</name>
    <dbReference type="NCBI Taxonomy" id="109634"/>
    <lineage>
        <taxon>Eukaryota</taxon>
        <taxon>Fungi</taxon>
        <taxon>Dikarya</taxon>
        <taxon>Basidiomycota</taxon>
        <taxon>Agaricomycotina</taxon>
        <taxon>Agaricomycetes</taxon>
        <taxon>Agaricomycetidae</taxon>
        <taxon>Agaricales</taxon>
        <taxon>Agaricineae</taxon>
        <taxon>Hymenogastraceae</taxon>
        <taxon>Gymnopilus</taxon>
    </lineage>
</organism>
<gene>
    <name evidence="1" type="ORF">CPB84DRAFT_1826276</name>
</gene>
<sequence>MSNKKRKFSELSTEQTSRVMEILISCREAFDQFGIDEDDEGVKDLNSIIDKLKNTKHIPFSDVSLVTLGKMGVKIQPMEWRSNGETDAKAYGHTTVSRAISVEETKKKISDVFKFVSLESEAGCRILIDTLLIHVASNLETEKFGAVIAPEFRIESKVLERTENSFGGVVDYMLAYGDKTARDRIIKSKAFAFSDPEIYKMLQCNIYEAKPEDLFTPTTSLPQAAIAAIIKAQGLQLKTFRGCVTSGKRWVFFVYYAEDPGHGQGKTVYWLDPIPLGERHDPVVNLELILGILRDWVEHGNDTHLRFFEYLT</sequence>
<dbReference type="OrthoDB" id="3248728at2759"/>
<proteinExistence type="predicted"/>
<reference evidence="1" key="1">
    <citation type="submission" date="2020-11" db="EMBL/GenBank/DDBJ databases">
        <authorList>
            <consortium name="DOE Joint Genome Institute"/>
            <person name="Ahrendt S."/>
            <person name="Riley R."/>
            <person name="Andreopoulos W."/>
            <person name="LaButti K."/>
            <person name="Pangilinan J."/>
            <person name="Ruiz-duenas F.J."/>
            <person name="Barrasa J.M."/>
            <person name="Sanchez-Garcia M."/>
            <person name="Camarero S."/>
            <person name="Miyauchi S."/>
            <person name="Serrano A."/>
            <person name="Linde D."/>
            <person name="Babiker R."/>
            <person name="Drula E."/>
            <person name="Ayuso-Fernandez I."/>
            <person name="Pacheco R."/>
            <person name="Padilla G."/>
            <person name="Ferreira P."/>
            <person name="Barriuso J."/>
            <person name="Kellner H."/>
            <person name="Castanera R."/>
            <person name="Alfaro M."/>
            <person name="Ramirez L."/>
            <person name="Pisabarro A.G."/>
            <person name="Kuo A."/>
            <person name="Tritt A."/>
            <person name="Lipzen A."/>
            <person name="He G."/>
            <person name="Yan M."/>
            <person name="Ng V."/>
            <person name="Cullen D."/>
            <person name="Martin F."/>
            <person name="Rosso M.-N."/>
            <person name="Henrissat B."/>
            <person name="Hibbett D."/>
            <person name="Martinez A.T."/>
            <person name="Grigoriev I.V."/>
        </authorList>
    </citation>
    <scope>NUCLEOTIDE SEQUENCE</scope>
    <source>
        <strain evidence="1">AH 44721</strain>
    </source>
</reference>
<dbReference type="EMBL" id="JADNYJ010000072">
    <property type="protein sequence ID" value="KAF8891497.1"/>
    <property type="molecule type" value="Genomic_DNA"/>
</dbReference>